<dbReference type="Proteomes" id="UP000447393">
    <property type="component" value="Unassembled WGS sequence"/>
</dbReference>
<gene>
    <name evidence="3" type="ORF">GLV98_07830</name>
</gene>
<feature type="transmembrane region" description="Helical" evidence="2">
    <location>
        <begin position="308"/>
        <end position="328"/>
    </location>
</feature>
<evidence type="ECO:0000256" key="2">
    <source>
        <dbReference type="SAM" id="Phobius"/>
    </source>
</evidence>
<feature type="transmembrane region" description="Helical" evidence="2">
    <location>
        <begin position="185"/>
        <end position="204"/>
    </location>
</feature>
<name>A0A845E2A2_9BACI</name>
<keyword evidence="2" id="KW-0812">Transmembrane</keyword>
<feature type="transmembrane region" description="Helical" evidence="2">
    <location>
        <begin position="153"/>
        <end position="173"/>
    </location>
</feature>
<feature type="region of interest" description="Disordered" evidence="1">
    <location>
        <begin position="378"/>
        <end position="408"/>
    </location>
</feature>
<feature type="transmembrane region" description="Helical" evidence="2">
    <location>
        <begin position="121"/>
        <end position="141"/>
    </location>
</feature>
<evidence type="ECO:0000313" key="3">
    <source>
        <dbReference type="EMBL" id="MYL49390.1"/>
    </source>
</evidence>
<dbReference type="EMBL" id="WMEZ01000002">
    <property type="protein sequence ID" value="MYL49390.1"/>
    <property type="molecule type" value="Genomic_DNA"/>
</dbReference>
<dbReference type="AlphaFoldDB" id="A0A845E2A2"/>
<accession>A0A845E2A2</accession>
<evidence type="ECO:0000256" key="1">
    <source>
        <dbReference type="SAM" id="MobiDB-lite"/>
    </source>
</evidence>
<keyword evidence="2" id="KW-1133">Transmembrane helix</keyword>
<protein>
    <recommendedName>
        <fullName evidence="5">O-antigen ligase domain-containing protein</fullName>
    </recommendedName>
</protein>
<evidence type="ECO:0008006" key="5">
    <source>
        <dbReference type="Google" id="ProtNLM"/>
    </source>
</evidence>
<dbReference type="Pfam" id="PF13425">
    <property type="entry name" value="O-antigen_lig"/>
    <property type="match status" value="1"/>
</dbReference>
<feature type="transmembrane region" description="Helical" evidence="2">
    <location>
        <begin position="257"/>
        <end position="274"/>
    </location>
</feature>
<feature type="transmembrane region" description="Helical" evidence="2">
    <location>
        <begin position="543"/>
        <end position="560"/>
    </location>
</feature>
<sequence length="566" mass="63853">MCPLLVLSVHTNHSILWIHREFPIMIMYSQLFIILVFPLEHQHKFRLANTVRQVRSFIDSCQVMVYTSMWLIPYSRKITEVLFMSKLLNRELFEKLLLIFIIIQPILDILTYFSMQALNASLTIGIIVRVLFMAASLWFIFFGNSSRLKKYVITYLIALAAVLTIGLIYNFFAKPIFNPFLELQFLAKTVYFPIMLGAYLLLFTTLDKTLIVRMRIMKAITIAMVIIAVSMFLAILTGTSSETYEWNKFGFKGWFNSGNEIGSIIAISFPLVYIYTLNKVDNLKKLYYFIPMIFIALVSILLGTKVGFFAVLGASVIVFVSYLIYWLISKVKTSTKESHLHLRLISSLIFLILFLVATPFSPTFSNVSGDVGQINEQREATEDPDQDGIEEGAGEDPAGEEDGGTKGGDDAAAALGEQALIESPILKIILSSRNIYFAHIYGMYEEADVVQKTFGMGYAGNYEDIRKLIEMDFFDLFFSFGILGILLILTPFLIIAGLFLKLLFKAPGEMLHPQNILILLSIGFGTGIAFLAGHVLYAPAVSIYLAISIVLLLTNMLHLNNRLRKA</sequence>
<organism evidence="3 4">
    <name type="scientific">Halobacillus litoralis</name>
    <dbReference type="NCBI Taxonomy" id="45668"/>
    <lineage>
        <taxon>Bacteria</taxon>
        <taxon>Bacillati</taxon>
        <taxon>Bacillota</taxon>
        <taxon>Bacilli</taxon>
        <taxon>Bacillales</taxon>
        <taxon>Bacillaceae</taxon>
        <taxon>Halobacillus</taxon>
    </lineage>
</organism>
<reference evidence="3 4" key="1">
    <citation type="submission" date="2019-11" db="EMBL/GenBank/DDBJ databases">
        <title>Genome sequences of 17 halophilic strains isolated from different environments.</title>
        <authorList>
            <person name="Furrow R.E."/>
        </authorList>
    </citation>
    <scope>NUCLEOTIDE SEQUENCE [LARGE SCALE GENOMIC DNA]</scope>
    <source>
        <strain evidence="3 4">22505_10_Sand</strain>
    </source>
</reference>
<dbReference type="InterPro" id="IPR049504">
    <property type="entry name" value="O-antigen_lig"/>
</dbReference>
<feature type="transmembrane region" description="Helical" evidence="2">
    <location>
        <begin position="476"/>
        <end position="504"/>
    </location>
</feature>
<feature type="transmembrane region" description="Helical" evidence="2">
    <location>
        <begin position="516"/>
        <end position="537"/>
    </location>
</feature>
<keyword evidence="2" id="KW-0472">Membrane</keyword>
<evidence type="ECO:0000313" key="4">
    <source>
        <dbReference type="Proteomes" id="UP000447393"/>
    </source>
</evidence>
<feature type="transmembrane region" description="Helical" evidence="2">
    <location>
        <begin position="286"/>
        <end position="302"/>
    </location>
</feature>
<feature type="transmembrane region" description="Helical" evidence="2">
    <location>
        <begin position="340"/>
        <end position="360"/>
    </location>
</feature>
<feature type="transmembrane region" description="Helical" evidence="2">
    <location>
        <begin position="96"/>
        <end position="115"/>
    </location>
</feature>
<feature type="compositionally biased region" description="Acidic residues" evidence="1">
    <location>
        <begin position="382"/>
        <end position="402"/>
    </location>
</feature>
<feature type="transmembrane region" description="Helical" evidence="2">
    <location>
        <begin position="216"/>
        <end position="237"/>
    </location>
</feature>
<comment type="caution">
    <text evidence="3">The sequence shown here is derived from an EMBL/GenBank/DDBJ whole genome shotgun (WGS) entry which is preliminary data.</text>
</comment>
<proteinExistence type="predicted"/>
<feature type="transmembrane region" description="Helical" evidence="2">
    <location>
        <begin position="22"/>
        <end position="39"/>
    </location>
</feature>